<dbReference type="Proteomes" id="UP000299102">
    <property type="component" value="Unassembled WGS sequence"/>
</dbReference>
<keyword evidence="2" id="KW-1185">Reference proteome</keyword>
<comment type="caution">
    <text evidence="1">The sequence shown here is derived from an EMBL/GenBank/DDBJ whole genome shotgun (WGS) entry which is preliminary data.</text>
</comment>
<accession>A0A4C1TVQ9</accession>
<evidence type="ECO:0000313" key="2">
    <source>
        <dbReference type="Proteomes" id="UP000299102"/>
    </source>
</evidence>
<dbReference type="EMBL" id="BGZK01000093">
    <property type="protein sequence ID" value="GBP18111.1"/>
    <property type="molecule type" value="Genomic_DNA"/>
</dbReference>
<dbReference type="AlphaFoldDB" id="A0A4C1TVQ9"/>
<proteinExistence type="predicted"/>
<reference evidence="1 2" key="1">
    <citation type="journal article" date="2019" name="Commun. Biol.">
        <title>The bagworm genome reveals a unique fibroin gene that provides high tensile strength.</title>
        <authorList>
            <person name="Kono N."/>
            <person name="Nakamura H."/>
            <person name="Ohtoshi R."/>
            <person name="Tomita M."/>
            <person name="Numata K."/>
            <person name="Arakawa K."/>
        </authorList>
    </citation>
    <scope>NUCLEOTIDE SEQUENCE [LARGE SCALE GENOMIC DNA]</scope>
</reference>
<gene>
    <name evidence="1" type="ORF">EVAR_12890_1</name>
</gene>
<sequence>MHHNARSIISRTEGEAVSMCWIMSGGIVYTTIRKVTLSSLVGFNHFLQKKWLNLNERPRYRPGALIEHGALHRHHRYGGLITILVMTVAHNDQFVLSQHGEERTLWKGIPNSANRSSSLKPLLTKLYIKFFVAIGSQLPLITQRSSVFEFKNRVGVQELHPTKNYILKLNATRASGAARSVATPRATVRFHHFECKSSEESPLRPPESRALARAA</sequence>
<organism evidence="1 2">
    <name type="scientific">Eumeta variegata</name>
    <name type="common">Bagworm moth</name>
    <name type="synonym">Eumeta japonica</name>
    <dbReference type="NCBI Taxonomy" id="151549"/>
    <lineage>
        <taxon>Eukaryota</taxon>
        <taxon>Metazoa</taxon>
        <taxon>Ecdysozoa</taxon>
        <taxon>Arthropoda</taxon>
        <taxon>Hexapoda</taxon>
        <taxon>Insecta</taxon>
        <taxon>Pterygota</taxon>
        <taxon>Neoptera</taxon>
        <taxon>Endopterygota</taxon>
        <taxon>Lepidoptera</taxon>
        <taxon>Glossata</taxon>
        <taxon>Ditrysia</taxon>
        <taxon>Tineoidea</taxon>
        <taxon>Psychidae</taxon>
        <taxon>Oiketicinae</taxon>
        <taxon>Eumeta</taxon>
    </lineage>
</organism>
<evidence type="ECO:0000313" key="1">
    <source>
        <dbReference type="EMBL" id="GBP18111.1"/>
    </source>
</evidence>
<protein>
    <submittedName>
        <fullName evidence="1">Uncharacterized protein</fullName>
    </submittedName>
</protein>
<name>A0A4C1TVQ9_EUMVA</name>